<dbReference type="InParanoid" id="A0A0C3HJ22"/>
<evidence type="ECO:0000313" key="1">
    <source>
        <dbReference type="EMBL" id="KIN08196.1"/>
    </source>
</evidence>
<dbReference type="OrthoDB" id="4500473at2759"/>
<name>A0A0C3HJ22_OIDMZ</name>
<protein>
    <submittedName>
        <fullName evidence="1">Uncharacterized protein</fullName>
    </submittedName>
</protein>
<gene>
    <name evidence="1" type="ORF">OIDMADRAFT_23020</name>
</gene>
<reference evidence="1 2" key="1">
    <citation type="submission" date="2014-04" db="EMBL/GenBank/DDBJ databases">
        <authorList>
            <consortium name="DOE Joint Genome Institute"/>
            <person name="Kuo A."/>
            <person name="Martino E."/>
            <person name="Perotto S."/>
            <person name="Kohler A."/>
            <person name="Nagy L.G."/>
            <person name="Floudas D."/>
            <person name="Copeland A."/>
            <person name="Barry K.W."/>
            <person name="Cichocki N."/>
            <person name="Veneault-Fourrey C."/>
            <person name="LaButti K."/>
            <person name="Lindquist E.A."/>
            <person name="Lipzen A."/>
            <person name="Lundell T."/>
            <person name="Morin E."/>
            <person name="Murat C."/>
            <person name="Sun H."/>
            <person name="Tunlid A."/>
            <person name="Henrissat B."/>
            <person name="Grigoriev I.V."/>
            <person name="Hibbett D.S."/>
            <person name="Martin F."/>
            <person name="Nordberg H.P."/>
            <person name="Cantor M.N."/>
            <person name="Hua S.X."/>
        </authorList>
    </citation>
    <scope>NUCLEOTIDE SEQUENCE [LARGE SCALE GENOMIC DNA]</scope>
    <source>
        <strain evidence="1 2">Zn</strain>
    </source>
</reference>
<evidence type="ECO:0000313" key="2">
    <source>
        <dbReference type="Proteomes" id="UP000054321"/>
    </source>
</evidence>
<accession>A0A0C3HJ22</accession>
<dbReference type="AlphaFoldDB" id="A0A0C3HJ22"/>
<keyword evidence="2" id="KW-1185">Reference proteome</keyword>
<dbReference type="HOGENOM" id="CLU_2073831_0_0_1"/>
<dbReference type="Proteomes" id="UP000054321">
    <property type="component" value="Unassembled WGS sequence"/>
</dbReference>
<proteinExistence type="predicted"/>
<organism evidence="1 2">
    <name type="scientific">Oidiodendron maius (strain Zn)</name>
    <dbReference type="NCBI Taxonomy" id="913774"/>
    <lineage>
        <taxon>Eukaryota</taxon>
        <taxon>Fungi</taxon>
        <taxon>Dikarya</taxon>
        <taxon>Ascomycota</taxon>
        <taxon>Pezizomycotina</taxon>
        <taxon>Leotiomycetes</taxon>
        <taxon>Leotiomycetes incertae sedis</taxon>
        <taxon>Myxotrichaceae</taxon>
        <taxon>Oidiodendron</taxon>
    </lineage>
</organism>
<reference evidence="2" key="2">
    <citation type="submission" date="2015-01" db="EMBL/GenBank/DDBJ databases">
        <title>Evolutionary Origins and Diversification of the Mycorrhizal Mutualists.</title>
        <authorList>
            <consortium name="DOE Joint Genome Institute"/>
            <consortium name="Mycorrhizal Genomics Consortium"/>
            <person name="Kohler A."/>
            <person name="Kuo A."/>
            <person name="Nagy L.G."/>
            <person name="Floudas D."/>
            <person name="Copeland A."/>
            <person name="Barry K.W."/>
            <person name="Cichocki N."/>
            <person name="Veneault-Fourrey C."/>
            <person name="LaButti K."/>
            <person name="Lindquist E.A."/>
            <person name="Lipzen A."/>
            <person name="Lundell T."/>
            <person name="Morin E."/>
            <person name="Murat C."/>
            <person name="Riley R."/>
            <person name="Ohm R."/>
            <person name="Sun H."/>
            <person name="Tunlid A."/>
            <person name="Henrissat B."/>
            <person name="Grigoriev I.V."/>
            <person name="Hibbett D.S."/>
            <person name="Martin F."/>
        </authorList>
    </citation>
    <scope>NUCLEOTIDE SEQUENCE [LARGE SCALE GENOMIC DNA]</scope>
    <source>
        <strain evidence="2">Zn</strain>
    </source>
</reference>
<dbReference type="EMBL" id="KN832870">
    <property type="protein sequence ID" value="KIN08196.1"/>
    <property type="molecule type" value="Genomic_DNA"/>
</dbReference>
<sequence length="118" mass="13323">MTRIASEGSATNPPNEAGASINVEYWSEDIATAADVERYSNICQDGFQLREIYWESEIMQTTDNIAERTLDGEPIKKPNIMENIKVVNDFDIDKGSKQDVFVVKEDLHGIWPSSWALL</sequence>